<dbReference type="PROSITE" id="PS00409">
    <property type="entry name" value="PROKAR_NTER_METHYL"/>
    <property type="match status" value="1"/>
</dbReference>
<keyword evidence="1" id="KW-0472">Membrane</keyword>
<evidence type="ECO:0000256" key="1">
    <source>
        <dbReference type="SAM" id="Phobius"/>
    </source>
</evidence>
<evidence type="ECO:0000313" key="2">
    <source>
        <dbReference type="EMBL" id="MDI9240788.1"/>
    </source>
</evidence>
<dbReference type="InterPro" id="IPR012902">
    <property type="entry name" value="N_methyl_site"/>
</dbReference>
<organism evidence="2 3">
    <name type="scientific">Lysobacter stagni</name>
    <dbReference type="NCBI Taxonomy" id="3045172"/>
    <lineage>
        <taxon>Bacteria</taxon>
        <taxon>Pseudomonadati</taxon>
        <taxon>Pseudomonadota</taxon>
        <taxon>Gammaproteobacteria</taxon>
        <taxon>Lysobacterales</taxon>
        <taxon>Lysobacteraceae</taxon>
        <taxon>Lysobacter</taxon>
    </lineage>
</organism>
<comment type="caution">
    <text evidence="2">The sequence shown here is derived from an EMBL/GenBank/DDBJ whole genome shotgun (WGS) entry which is preliminary data.</text>
</comment>
<accession>A0ABT6XL54</accession>
<dbReference type="InterPro" id="IPR032092">
    <property type="entry name" value="PilW"/>
</dbReference>
<keyword evidence="3" id="KW-1185">Reference proteome</keyword>
<name>A0ABT6XL54_9GAMM</name>
<dbReference type="Pfam" id="PF07963">
    <property type="entry name" value="N_methyl"/>
    <property type="match status" value="1"/>
</dbReference>
<dbReference type="RefSeq" id="WP_283214265.1">
    <property type="nucleotide sequence ID" value="NZ_JASGBI010000002.1"/>
</dbReference>
<dbReference type="Pfam" id="PF16074">
    <property type="entry name" value="PilW"/>
    <property type="match status" value="1"/>
</dbReference>
<evidence type="ECO:0000313" key="3">
    <source>
        <dbReference type="Proteomes" id="UP001321580"/>
    </source>
</evidence>
<dbReference type="EMBL" id="JASGBI010000002">
    <property type="protein sequence ID" value="MDI9240788.1"/>
    <property type="molecule type" value="Genomic_DNA"/>
</dbReference>
<keyword evidence="1" id="KW-0812">Transmembrane</keyword>
<sequence>MTSMRRNKAIRGVVGARGARGFSLIELMISLILGLLVVAAAGGLFLSNQRIYASTETLNRIQENSRVSFEIMSRDLREAGGIPCGASATIVNLLTSRNTAWWTQFDNGMLGYEGNVAAPGTTTGTAAAQRVTGTDAVDVQLANENQASVTQQLLPVNAITMGSVTGFAANDIVVACNTSRAYIFQISGISGNDLQHATGGSAPGNCVSWLVPDEPAGCTTTPTTGSCLLVPTGTAPDVKCVPSSDAPALVAKVVTVRWYVGNNARGGRSLYRVRLTSTDATGTPSQLEQPVEVAEGVNNMQLQYRSNGSTAYVDAGTGVANWRQVNAVRLTLTVDGTAGGMTGRNIQGTDGNVLTRQLTHVVAVRNREGVL</sequence>
<dbReference type="NCBIfam" id="TIGR02532">
    <property type="entry name" value="IV_pilin_GFxxxE"/>
    <property type="match status" value="1"/>
</dbReference>
<reference evidence="2 3" key="1">
    <citation type="submission" date="2023-05" db="EMBL/GenBank/DDBJ databases">
        <title>Lysobacter sp. strain LF1 Genome sequencing and assembly.</title>
        <authorList>
            <person name="Jung Y."/>
        </authorList>
    </citation>
    <scope>NUCLEOTIDE SEQUENCE [LARGE SCALE GENOMIC DNA]</scope>
    <source>
        <strain evidence="2 3">LF1</strain>
    </source>
</reference>
<dbReference type="Proteomes" id="UP001321580">
    <property type="component" value="Unassembled WGS sequence"/>
</dbReference>
<gene>
    <name evidence="2" type="ORF">QLQ15_17950</name>
</gene>
<feature type="transmembrane region" description="Helical" evidence="1">
    <location>
        <begin position="21"/>
        <end position="46"/>
    </location>
</feature>
<keyword evidence="1" id="KW-1133">Transmembrane helix</keyword>
<proteinExistence type="predicted"/>
<protein>
    <submittedName>
        <fullName evidence="2">PilW family protein</fullName>
    </submittedName>
</protein>